<feature type="compositionally biased region" description="Basic and acidic residues" evidence="1">
    <location>
        <begin position="317"/>
        <end position="340"/>
    </location>
</feature>
<reference evidence="4" key="1">
    <citation type="journal article" date="2014" name="Int. J. Syst. Evol. Microbiol.">
        <title>Complete genome sequence of Corynebacterium casei LMG S-19264T (=DSM 44701T), isolated from a smear-ripened cheese.</title>
        <authorList>
            <consortium name="US DOE Joint Genome Institute (JGI-PGF)"/>
            <person name="Walter F."/>
            <person name="Albersmeier A."/>
            <person name="Kalinowski J."/>
            <person name="Ruckert C."/>
        </authorList>
    </citation>
    <scope>NUCLEOTIDE SEQUENCE</scope>
    <source>
        <strain evidence="4">JCM 3172</strain>
    </source>
</reference>
<accession>A0A918GXV4</accession>
<dbReference type="PROSITE" id="PS51178">
    <property type="entry name" value="PASTA"/>
    <property type="match status" value="1"/>
</dbReference>
<keyword evidence="2" id="KW-0472">Membrane</keyword>
<evidence type="ECO:0000259" key="3">
    <source>
        <dbReference type="PROSITE" id="PS51178"/>
    </source>
</evidence>
<dbReference type="InterPro" id="IPR005543">
    <property type="entry name" value="PASTA_dom"/>
</dbReference>
<name>A0A918GXV4_9ACTN</name>
<feature type="region of interest" description="Disordered" evidence="1">
    <location>
        <begin position="261"/>
        <end position="340"/>
    </location>
</feature>
<proteinExistence type="predicted"/>
<feature type="domain" description="PASTA" evidence="3">
    <location>
        <begin position="188"/>
        <end position="262"/>
    </location>
</feature>
<feature type="transmembrane region" description="Helical" evidence="2">
    <location>
        <begin position="28"/>
        <end position="52"/>
    </location>
</feature>
<gene>
    <name evidence="4" type="ORF">GCM10014713_09780</name>
</gene>
<keyword evidence="2" id="KW-0812">Transmembrane</keyword>
<feature type="region of interest" description="Disordered" evidence="1">
    <location>
        <begin position="81"/>
        <end position="112"/>
    </location>
</feature>
<feature type="compositionally biased region" description="Low complexity" evidence="1">
    <location>
        <begin position="90"/>
        <end position="103"/>
    </location>
</feature>
<evidence type="ECO:0000256" key="1">
    <source>
        <dbReference type="SAM" id="MobiDB-lite"/>
    </source>
</evidence>
<dbReference type="CDD" id="cd06577">
    <property type="entry name" value="PASTA_pknB"/>
    <property type="match status" value="1"/>
</dbReference>
<evidence type="ECO:0000256" key="2">
    <source>
        <dbReference type="SAM" id="Phobius"/>
    </source>
</evidence>
<dbReference type="Pfam" id="PF03793">
    <property type="entry name" value="PASTA"/>
    <property type="match status" value="1"/>
</dbReference>
<dbReference type="Proteomes" id="UP000619486">
    <property type="component" value="Unassembled WGS sequence"/>
</dbReference>
<dbReference type="Gene3D" id="3.30.10.20">
    <property type="match status" value="1"/>
</dbReference>
<comment type="caution">
    <text evidence="4">The sequence shown here is derived from an EMBL/GenBank/DDBJ whole genome shotgun (WGS) entry which is preliminary data.</text>
</comment>
<protein>
    <recommendedName>
        <fullName evidence="3">PASTA domain-containing protein</fullName>
    </recommendedName>
</protein>
<dbReference type="InterPro" id="IPR008613">
    <property type="entry name" value="Excalibur_Ca-bd_domain"/>
</dbReference>
<sequence>MTQPPPGYRHPQPSPPQYPYVPVPVRRWWQHPALVITALVVLPPGGIALAWLSHWSRTKKIIATVLAGLWFFTPFLGDPPKEQKDDAKPKAAVTAAATTAPSPSVSPSPGGPASFVGQNLKKAKGAAYDAGYNAISHDASDGDVGQWDDDNWKVCFQTPAAKKVGTMPTLDFGVVRNEWPCPAKDGEPIPYPKMPKVVGQSFEKASEQLKPLAFQAIEAESAYTDVTVPATVDDWTVCFQEPKAGEEVEYPKTTTAHLKVTAPGTACPRSEHTELHPDPTPPSTGGDDSDDSSSSSSGGGSAYYENCDAVRAADAAPIRRGEPGYRPGLDRDGDGIACDR</sequence>
<dbReference type="AlphaFoldDB" id="A0A918GXV4"/>
<evidence type="ECO:0000313" key="4">
    <source>
        <dbReference type="EMBL" id="GGT18879.1"/>
    </source>
</evidence>
<reference evidence="4" key="2">
    <citation type="submission" date="2020-09" db="EMBL/GenBank/DDBJ databases">
        <authorList>
            <person name="Sun Q."/>
            <person name="Ohkuma M."/>
        </authorList>
    </citation>
    <scope>NUCLEOTIDE SEQUENCE</scope>
    <source>
        <strain evidence="4">JCM 3172</strain>
    </source>
</reference>
<keyword evidence="2" id="KW-1133">Transmembrane helix</keyword>
<dbReference type="RefSeq" id="WP_229832683.1">
    <property type="nucleotide sequence ID" value="NZ_BMQQ01000002.1"/>
</dbReference>
<organism evidence="4 5">
    <name type="scientific">Streptomyces purpureus</name>
    <dbReference type="NCBI Taxonomy" id="1951"/>
    <lineage>
        <taxon>Bacteria</taxon>
        <taxon>Bacillati</taxon>
        <taxon>Actinomycetota</taxon>
        <taxon>Actinomycetes</taxon>
        <taxon>Kitasatosporales</taxon>
        <taxon>Streptomycetaceae</taxon>
        <taxon>Streptomyces</taxon>
    </lineage>
</organism>
<evidence type="ECO:0000313" key="5">
    <source>
        <dbReference type="Proteomes" id="UP000619486"/>
    </source>
</evidence>
<dbReference type="EMBL" id="BMQQ01000002">
    <property type="protein sequence ID" value="GGT18879.1"/>
    <property type="molecule type" value="Genomic_DNA"/>
</dbReference>
<dbReference type="Pfam" id="PF05901">
    <property type="entry name" value="Excalibur"/>
    <property type="match status" value="1"/>
</dbReference>
<keyword evidence="5" id="KW-1185">Reference proteome</keyword>
<dbReference type="SMART" id="SM00894">
    <property type="entry name" value="Excalibur"/>
    <property type="match status" value="1"/>
</dbReference>